<evidence type="ECO:0000313" key="5">
    <source>
        <dbReference type="Proteomes" id="UP000001357"/>
    </source>
</evidence>
<dbReference type="AlphaFoldDB" id="A9UWL3"/>
<sequence length="239" mass="25497">MSAPSNAQGKSSQLAVKASAVTTKHGDESRDQKGVLFSTLSQAIGPPPASALAVPLDRIHTGKTAKHLVASEPVDLSSKDTAAAQEQNAITSTSHSSKRSSGSKVECKDCGRSVSDSSAARTHIEQHHRGKRLSDCFPSASTMLCGEEDCTFEWFARSAAPFATHCATAHDCMDGGVAAFGKVYEPCKQCLRCFGCFKNSAALRKHKSRAKCTPYKPPLVPYRPKPARDKPIANPKPVE</sequence>
<evidence type="ECO:0000256" key="2">
    <source>
        <dbReference type="SAM" id="MobiDB-lite"/>
    </source>
</evidence>
<dbReference type="PROSITE" id="PS50157">
    <property type="entry name" value="ZINC_FINGER_C2H2_2"/>
    <property type="match status" value="1"/>
</dbReference>
<reference evidence="4 5" key="1">
    <citation type="journal article" date="2008" name="Nature">
        <title>The genome of the choanoflagellate Monosiga brevicollis and the origin of metazoans.</title>
        <authorList>
            <consortium name="JGI Sequencing"/>
            <person name="King N."/>
            <person name="Westbrook M.J."/>
            <person name="Young S.L."/>
            <person name="Kuo A."/>
            <person name="Abedin M."/>
            <person name="Chapman J."/>
            <person name="Fairclough S."/>
            <person name="Hellsten U."/>
            <person name="Isogai Y."/>
            <person name="Letunic I."/>
            <person name="Marr M."/>
            <person name="Pincus D."/>
            <person name="Putnam N."/>
            <person name="Rokas A."/>
            <person name="Wright K.J."/>
            <person name="Zuzow R."/>
            <person name="Dirks W."/>
            <person name="Good M."/>
            <person name="Goodstein D."/>
            <person name="Lemons D."/>
            <person name="Li W."/>
            <person name="Lyons J.B."/>
            <person name="Morris A."/>
            <person name="Nichols S."/>
            <person name="Richter D.J."/>
            <person name="Salamov A."/>
            <person name="Bork P."/>
            <person name="Lim W.A."/>
            <person name="Manning G."/>
            <person name="Miller W.T."/>
            <person name="McGinnis W."/>
            <person name="Shapiro H."/>
            <person name="Tjian R."/>
            <person name="Grigoriev I.V."/>
            <person name="Rokhsar D."/>
        </authorList>
    </citation>
    <scope>NUCLEOTIDE SEQUENCE [LARGE SCALE GENOMIC DNA]</scope>
    <source>
        <strain evidence="5">MX1 / ATCC 50154</strain>
    </source>
</reference>
<dbReference type="RefSeq" id="XP_001744832.1">
    <property type="nucleotide sequence ID" value="XM_001744780.1"/>
</dbReference>
<accession>A9UWL3</accession>
<protein>
    <recommendedName>
        <fullName evidence="3">C2H2-type domain-containing protein</fullName>
    </recommendedName>
</protein>
<keyword evidence="1" id="KW-0863">Zinc-finger</keyword>
<feature type="region of interest" description="Disordered" evidence="2">
    <location>
        <begin position="71"/>
        <end position="111"/>
    </location>
</feature>
<feature type="region of interest" description="Disordered" evidence="2">
    <location>
        <begin position="213"/>
        <end position="239"/>
    </location>
</feature>
<organism evidence="4 5">
    <name type="scientific">Monosiga brevicollis</name>
    <name type="common">Choanoflagellate</name>
    <dbReference type="NCBI Taxonomy" id="81824"/>
    <lineage>
        <taxon>Eukaryota</taxon>
        <taxon>Choanoflagellata</taxon>
        <taxon>Craspedida</taxon>
        <taxon>Salpingoecidae</taxon>
        <taxon>Monosiga</taxon>
    </lineage>
</organism>
<dbReference type="InParanoid" id="A9UWL3"/>
<keyword evidence="1" id="KW-0479">Metal-binding</keyword>
<dbReference type="KEGG" id="mbr:MONBRDRAFT_36650"/>
<keyword evidence="5" id="KW-1185">Reference proteome</keyword>
<feature type="compositionally biased region" description="Pro residues" evidence="2">
    <location>
        <begin position="215"/>
        <end position="224"/>
    </location>
</feature>
<name>A9UWL3_MONBE</name>
<feature type="compositionally biased region" description="Polar residues" evidence="2">
    <location>
        <begin position="1"/>
        <end position="14"/>
    </location>
</feature>
<dbReference type="Proteomes" id="UP000001357">
    <property type="component" value="Unassembled WGS sequence"/>
</dbReference>
<proteinExistence type="predicted"/>
<gene>
    <name evidence="4" type="ORF">MONBRDRAFT_36650</name>
</gene>
<evidence type="ECO:0000259" key="3">
    <source>
        <dbReference type="PROSITE" id="PS50157"/>
    </source>
</evidence>
<dbReference type="EMBL" id="CH991548">
    <property type="protein sequence ID" value="EDQ90065.1"/>
    <property type="molecule type" value="Genomic_DNA"/>
</dbReference>
<dbReference type="InterPro" id="IPR013087">
    <property type="entry name" value="Znf_C2H2_type"/>
</dbReference>
<evidence type="ECO:0000313" key="4">
    <source>
        <dbReference type="EMBL" id="EDQ90065.1"/>
    </source>
</evidence>
<feature type="compositionally biased region" description="Basic and acidic residues" evidence="2">
    <location>
        <begin position="24"/>
        <end position="33"/>
    </location>
</feature>
<feature type="region of interest" description="Disordered" evidence="2">
    <location>
        <begin position="1"/>
        <end position="51"/>
    </location>
</feature>
<feature type="compositionally biased region" description="Low complexity" evidence="2">
    <location>
        <begin position="92"/>
        <end position="103"/>
    </location>
</feature>
<feature type="non-terminal residue" evidence="4">
    <location>
        <position position="239"/>
    </location>
</feature>
<dbReference type="GeneID" id="5890161"/>
<keyword evidence="1" id="KW-0862">Zinc</keyword>
<evidence type="ECO:0000256" key="1">
    <source>
        <dbReference type="PROSITE-ProRule" id="PRU00042"/>
    </source>
</evidence>
<dbReference type="PROSITE" id="PS00028">
    <property type="entry name" value="ZINC_FINGER_C2H2_1"/>
    <property type="match status" value="1"/>
</dbReference>
<dbReference type="GO" id="GO:0008270">
    <property type="term" value="F:zinc ion binding"/>
    <property type="evidence" value="ECO:0007669"/>
    <property type="project" value="UniProtKB-KW"/>
</dbReference>
<feature type="domain" description="C2H2-type" evidence="3">
    <location>
        <begin position="105"/>
        <end position="133"/>
    </location>
</feature>